<accession>A0ABM7PC30</accession>
<evidence type="ECO:0000313" key="1">
    <source>
        <dbReference type="EMBL" id="BCS94745.1"/>
    </source>
</evidence>
<name>A0ABM7PC30_9BACT</name>
<reference evidence="1 2" key="1">
    <citation type="submission" date="2021-02" db="EMBL/GenBank/DDBJ databases">
        <title>Complete genome of Desulfoluna sp. strain ASN36.</title>
        <authorList>
            <person name="Takahashi A."/>
            <person name="Kojima H."/>
            <person name="Fukui M."/>
        </authorList>
    </citation>
    <scope>NUCLEOTIDE SEQUENCE [LARGE SCALE GENOMIC DNA]</scope>
    <source>
        <strain evidence="1 2">ASN36</strain>
    </source>
</reference>
<dbReference type="EMBL" id="AP024488">
    <property type="protein sequence ID" value="BCS94745.1"/>
    <property type="molecule type" value="Genomic_DNA"/>
</dbReference>
<gene>
    <name evidence="1" type="ORF">DSLASN_03770</name>
</gene>
<sequence>MAFLFWGCSLLFKTMKHMKQPFGLHEEGNKTRGMTAAPWHRRMGKGSAVPITIGNKAPYRKGVPGCR</sequence>
<dbReference type="Proteomes" id="UP001320148">
    <property type="component" value="Chromosome"/>
</dbReference>
<keyword evidence="2" id="KW-1185">Reference proteome</keyword>
<evidence type="ECO:0000313" key="2">
    <source>
        <dbReference type="Proteomes" id="UP001320148"/>
    </source>
</evidence>
<protein>
    <submittedName>
        <fullName evidence="1">Uncharacterized protein</fullName>
    </submittedName>
</protein>
<proteinExistence type="predicted"/>
<organism evidence="1 2">
    <name type="scientific">Desulfoluna limicola</name>
    <dbReference type="NCBI Taxonomy" id="2810562"/>
    <lineage>
        <taxon>Bacteria</taxon>
        <taxon>Pseudomonadati</taxon>
        <taxon>Thermodesulfobacteriota</taxon>
        <taxon>Desulfobacteria</taxon>
        <taxon>Desulfobacterales</taxon>
        <taxon>Desulfolunaceae</taxon>
        <taxon>Desulfoluna</taxon>
    </lineage>
</organism>